<keyword evidence="3" id="KW-1185">Reference proteome</keyword>
<dbReference type="PANTHER" id="PTHR37804">
    <property type="entry name" value="CDAA REGULATORY PROTEIN CDAR"/>
    <property type="match status" value="1"/>
</dbReference>
<keyword evidence="1" id="KW-1133">Transmembrane helix</keyword>
<keyword evidence="1" id="KW-0812">Transmembrane</keyword>
<gene>
    <name evidence="2" type="ORF">ACFQ1U_06970</name>
</gene>
<dbReference type="Proteomes" id="UP001597062">
    <property type="component" value="Unassembled WGS sequence"/>
</dbReference>
<proteinExistence type="predicted"/>
<dbReference type="EMBL" id="JBHTJR010000042">
    <property type="protein sequence ID" value="MFD0992941.1"/>
    <property type="molecule type" value="Genomic_DNA"/>
</dbReference>
<accession>A0ABW3JRL8</accession>
<reference evidence="3" key="1">
    <citation type="journal article" date="2019" name="Int. J. Syst. Evol. Microbiol.">
        <title>The Global Catalogue of Microorganisms (GCM) 10K type strain sequencing project: providing services to taxonomists for standard genome sequencing and annotation.</title>
        <authorList>
            <consortium name="The Broad Institute Genomics Platform"/>
            <consortium name="The Broad Institute Genome Sequencing Center for Infectious Disease"/>
            <person name="Wu L."/>
            <person name="Ma J."/>
        </authorList>
    </citation>
    <scope>NUCLEOTIDE SEQUENCE [LARGE SCALE GENOMIC DNA]</scope>
    <source>
        <strain evidence="3">CCUG 60527</strain>
    </source>
</reference>
<evidence type="ECO:0000313" key="2">
    <source>
        <dbReference type="EMBL" id="MFD0992941.1"/>
    </source>
</evidence>
<dbReference type="PANTHER" id="PTHR37804:SF1">
    <property type="entry name" value="CDAA REGULATORY PROTEIN CDAR"/>
    <property type="match status" value="1"/>
</dbReference>
<evidence type="ECO:0000256" key="1">
    <source>
        <dbReference type="SAM" id="Phobius"/>
    </source>
</evidence>
<dbReference type="Pfam" id="PF07949">
    <property type="entry name" value="YbbR"/>
    <property type="match status" value="1"/>
</dbReference>
<sequence>MKTKFNIPKVFFSFLGASFLMWLLINLSKEYSSVITYNVSYESLAQNKILQEAPLKEIDLQVKGSGFELLSENFSKRNIELFANNLKSKSKSDYYFLPAQQTGVIQKQLRSGLVLEEVLKDTIFLKLGSLSTKKVPVVPNLAIQYQLGYDIAKSMEVLPSEVSISGPELQLEEITSISTNLFEAENVSENIEKKLTLVLPKSSEKIKINTNEVTVKISVDKFTEGEVEVPVEIVNKPVGMTINMFPKKVKVIFKVGLKDFNKVTENSFKVVCDYSIAKANDLNYMEPRLMTRPDIISNIRIVPSKIDFLIYK</sequence>
<dbReference type="Gene3D" id="2.170.120.40">
    <property type="entry name" value="YbbR-like domain"/>
    <property type="match status" value="1"/>
</dbReference>
<evidence type="ECO:0000313" key="3">
    <source>
        <dbReference type="Proteomes" id="UP001597062"/>
    </source>
</evidence>
<comment type="caution">
    <text evidence="2">The sequence shown here is derived from an EMBL/GenBank/DDBJ whole genome shotgun (WGS) entry which is preliminary data.</text>
</comment>
<name>A0ABW3JRL8_9FLAO</name>
<dbReference type="InterPro" id="IPR053154">
    <property type="entry name" value="c-di-AMP_regulator"/>
</dbReference>
<protein>
    <submittedName>
        <fullName evidence="2">CdaR family protein</fullName>
    </submittedName>
</protein>
<dbReference type="Gene3D" id="2.170.120.30">
    <property type="match status" value="1"/>
</dbReference>
<dbReference type="RefSeq" id="WP_386106720.1">
    <property type="nucleotide sequence ID" value="NZ_JBHTJR010000042.1"/>
</dbReference>
<organism evidence="2 3">
    <name type="scientific">Tenacibaculum geojense</name>
    <dbReference type="NCBI Taxonomy" id="915352"/>
    <lineage>
        <taxon>Bacteria</taxon>
        <taxon>Pseudomonadati</taxon>
        <taxon>Bacteroidota</taxon>
        <taxon>Flavobacteriia</taxon>
        <taxon>Flavobacteriales</taxon>
        <taxon>Flavobacteriaceae</taxon>
        <taxon>Tenacibaculum</taxon>
    </lineage>
</organism>
<keyword evidence="1" id="KW-0472">Membrane</keyword>
<feature type="transmembrane region" description="Helical" evidence="1">
    <location>
        <begin position="7"/>
        <end position="25"/>
    </location>
</feature>
<dbReference type="InterPro" id="IPR012505">
    <property type="entry name" value="YbbR"/>
</dbReference>